<organism evidence="1 2">
    <name type="scientific">Enterococcus canis</name>
    <dbReference type="NCBI Taxonomy" id="214095"/>
    <lineage>
        <taxon>Bacteria</taxon>
        <taxon>Bacillati</taxon>
        <taxon>Bacillota</taxon>
        <taxon>Bacilli</taxon>
        <taxon>Lactobacillales</taxon>
        <taxon>Enterococcaceae</taxon>
        <taxon>Enterococcus</taxon>
    </lineage>
</organism>
<dbReference type="Proteomes" id="UP000181884">
    <property type="component" value="Unassembled WGS sequence"/>
</dbReference>
<dbReference type="RefSeq" id="WP_067394746.1">
    <property type="nucleotide sequence ID" value="NZ_JXKH01000004.1"/>
</dbReference>
<gene>
    <name evidence="1" type="ORF">RU97_GL001841</name>
</gene>
<evidence type="ECO:0000313" key="2">
    <source>
        <dbReference type="Proteomes" id="UP000181884"/>
    </source>
</evidence>
<proteinExistence type="predicted"/>
<reference evidence="1 2" key="1">
    <citation type="submission" date="2014-12" db="EMBL/GenBank/DDBJ databases">
        <title>Draft genome sequences of 29 type strains of Enterococci.</title>
        <authorList>
            <person name="Zhong Z."/>
            <person name="Sun Z."/>
            <person name="Liu W."/>
            <person name="Zhang W."/>
            <person name="Zhang H."/>
        </authorList>
    </citation>
    <scope>NUCLEOTIDE SEQUENCE [LARGE SCALE GENOMIC DNA]</scope>
    <source>
        <strain evidence="1 2">DSM 17029</strain>
    </source>
</reference>
<keyword evidence="2" id="KW-1185">Reference proteome</keyword>
<dbReference type="AlphaFoldDB" id="A0A1L8RFD5"/>
<dbReference type="InterPro" id="IPR010434">
    <property type="entry name" value="DUF1033"/>
</dbReference>
<evidence type="ECO:0000313" key="1">
    <source>
        <dbReference type="EMBL" id="OJG18444.1"/>
    </source>
</evidence>
<comment type="caution">
    <text evidence="1">The sequence shown here is derived from an EMBL/GenBank/DDBJ whole genome shotgun (WGS) entry which is preliminary data.</text>
</comment>
<name>A0A1L8RFD5_9ENTE</name>
<dbReference type="STRING" id="214095.RU97_GL001841"/>
<dbReference type="EMBL" id="JXKH01000004">
    <property type="protein sequence ID" value="OJG18444.1"/>
    <property type="molecule type" value="Genomic_DNA"/>
</dbReference>
<dbReference type="Pfam" id="PF06279">
    <property type="entry name" value="DUF1033"/>
    <property type="match status" value="1"/>
</dbReference>
<sequence length="123" mass="14688">MYQVVTMYGDNEPWWFFDEWQADIKEKQEFASFDEAAAFYRQQWVKVHQNYDYINAKANYLSAFWNEGEERWCEECDDDLQQYFGLALLKDYQAVTCESGKEFYETTNSNGKAKCCKRLEQGA</sequence>
<accession>A0A1L8RFD5</accession>
<protein>
    <submittedName>
        <fullName evidence="1">Uncharacterized protein</fullName>
    </submittedName>
</protein>